<keyword evidence="1" id="KW-0812">Transmembrane</keyword>
<name>A0A2N5CKN6_9CAUL</name>
<keyword evidence="1" id="KW-1133">Transmembrane helix</keyword>
<dbReference type="KEGG" id="cfh:C1707_17520"/>
<evidence type="ECO:0000313" key="3">
    <source>
        <dbReference type="EMBL" id="PLR06051.1"/>
    </source>
</evidence>
<evidence type="ECO:0000313" key="5">
    <source>
        <dbReference type="Proteomes" id="UP000281192"/>
    </source>
</evidence>
<proteinExistence type="predicted"/>
<reference evidence="2 5" key="2">
    <citation type="submission" date="2018-01" db="EMBL/GenBank/DDBJ databases">
        <title>Complete genome sequence of Caulobacter flavus RHGG3.</title>
        <authorList>
            <person name="Yang E."/>
        </authorList>
    </citation>
    <scope>NUCLEOTIDE SEQUENCE [LARGE SCALE GENOMIC DNA]</scope>
    <source>
        <strain evidence="2 5">RHGG3</strain>
    </source>
</reference>
<reference evidence="3 4" key="1">
    <citation type="submission" date="2017-12" db="EMBL/GenBank/DDBJ databases">
        <title>The genome sequence of Caulobacter flavus CGMCC1 15093.</title>
        <authorList>
            <person name="Gao J."/>
            <person name="Mao X."/>
            <person name="Sun J."/>
        </authorList>
    </citation>
    <scope>NUCLEOTIDE SEQUENCE [LARGE SCALE GENOMIC DNA]</scope>
    <source>
        <strain evidence="3 4">CGMCC1 15093</strain>
    </source>
</reference>
<keyword evidence="1" id="KW-0472">Membrane</keyword>
<dbReference type="AlphaFoldDB" id="A0A2N5CKN6"/>
<dbReference type="Pfam" id="PF16872">
    <property type="entry name" value="putAbiC"/>
    <property type="match status" value="1"/>
</dbReference>
<dbReference type="OrthoDB" id="6678638at2"/>
<feature type="transmembrane region" description="Helical" evidence="1">
    <location>
        <begin position="47"/>
        <end position="67"/>
    </location>
</feature>
<protein>
    <recommendedName>
        <fullName evidence="6">Phage abortive infection protein</fullName>
    </recommendedName>
</protein>
<keyword evidence="5" id="KW-1185">Reference proteome</keyword>
<evidence type="ECO:0000256" key="1">
    <source>
        <dbReference type="SAM" id="Phobius"/>
    </source>
</evidence>
<dbReference type="EMBL" id="PJRQ01000055">
    <property type="protein sequence ID" value="PLR06051.1"/>
    <property type="molecule type" value="Genomic_DNA"/>
</dbReference>
<dbReference type="Proteomes" id="UP000281192">
    <property type="component" value="Chromosome"/>
</dbReference>
<evidence type="ECO:0000313" key="2">
    <source>
        <dbReference type="EMBL" id="AYV47912.1"/>
    </source>
</evidence>
<organism evidence="3 4">
    <name type="scientific">Caulobacter flavus</name>
    <dbReference type="NCBI Taxonomy" id="1679497"/>
    <lineage>
        <taxon>Bacteria</taxon>
        <taxon>Pseudomonadati</taxon>
        <taxon>Pseudomonadota</taxon>
        <taxon>Alphaproteobacteria</taxon>
        <taxon>Caulobacterales</taxon>
        <taxon>Caulobacteraceae</taxon>
        <taxon>Caulobacter</taxon>
    </lineage>
</organism>
<dbReference type="EMBL" id="CP026100">
    <property type="protein sequence ID" value="AYV47912.1"/>
    <property type="molecule type" value="Genomic_DNA"/>
</dbReference>
<sequence>MKRIWVIAAALILIFCLWAGLILLVASGHWNPPGTWNFNETGTLGDSFGIVSAMMATAAAVFTFTTMENERSESRKRERAEQERDAQATLVQLLTLRNELIAGIEISVGKKLLSGHQAIEHMASSIADAVAKRSEEQSYTPIYNRWRNALGHYFRFTYHVVVFADGNFDYPKNYTNVRWLRSQLTNAEQTLIGVNCLYGEGRDQFKKLVEFHALLHNIHPEERKRLSFDVLFEPTAFDLAPRPSPPKSWQELLFERLKDTLRDELASLKKRAEGKV</sequence>
<dbReference type="InterPro" id="IPR031709">
    <property type="entry name" value="PutAbiC"/>
</dbReference>
<dbReference type="Proteomes" id="UP000234483">
    <property type="component" value="Unassembled WGS sequence"/>
</dbReference>
<evidence type="ECO:0008006" key="6">
    <source>
        <dbReference type="Google" id="ProtNLM"/>
    </source>
</evidence>
<accession>A0A2N5CKN6</accession>
<dbReference type="RefSeq" id="WP_101715867.1">
    <property type="nucleotide sequence ID" value="NZ_CP026100.1"/>
</dbReference>
<evidence type="ECO:0000313" key="4">
    <source>
        <dbReference type="Proteomes" id="UP000234483"/>
    </source>
</evidence>
<gene>
    <name evidence="2" type="ORF">C1707_17520</name>
    <name evidence="3" type="ORF">CFHF_26295</name>
</gene>